<evidence type="ECO:0000256" key="2">
    <source>
        <dbReference type="ARBA" id="ARBA00023125"/>
    </source>
</evidence>
<organism evidence="5 6">
    <name type="scientific">Coprococcus catus</name>
    <dbReference type="NCBI Taxonomy" id="116085"/>
    <lineage>
        <taxon>Bacteria</taxon>
        <taxon>Bacillati</taxon>
        <taxon>Bacillota</taxon>
        <taxon>Clostridia</taxon>
        <taxon>Lachnospirales</taxon>
        <taxon>Lachnospiraceae</taxon>
        <taxon>Coprococcus</taxon>
    </lineage>
</organism>
<dbReference type="Pfam" id="PF02899">
    <property type="entry name" value="Phage_int_SAM_1"/>
    <property type="match status" value="1"/>
</dbReference>
<comment type="caution">
    <text evidence="5">The sequence shown here is derived from an EMBL/GenBank/DDBJ whole genome shotgun (WGS) entry which is preliminary data.</text>
</comment>
<evidence type="ECO:0000313" key="5">
    <source>
        <dbReference type="EMBL" id="RGB81641.1"/>
    </source>
</evidence>
<dbReference type="EMBL" id="QVEP01000004">
    <property type="protein sequence ID" value="RGB81641.1"/>
    <property type="molecule type" value="Genomic_DNA"/>
</dbReference>
<gene>
    <name evidence="5" type="ORF">DW070_02280</name>
</gene>
<evidence type="ECO:0000259" key="4">
    <source>
        <dbReference type="PROSITE" id="PS51900"/>
    </source>
</evidence>
<evidence type="ECO:0000256" key="3">
    <source>
        <dbReference type="PROSITE-ProRule" id="PRU01248"/>
    </source>
</evidence>
<accession>A0A3E2TRZ7</accession>
<dbReference type="InterPro" id="IPR004107">
    <property type="entry name" value="Integrase_SAM-like_N"/>
</dbReference>
<protein>
    <recommendedName>
        <fullName evidence="4">Core-binding (CB) domain-containing protein</fullName>
    </recommendedName>
</protein>
<dbReference type="InterPro" id="IPR044068">
    <property type="entry name" value="CB"/>
</dbReference>
<dbReference type="PROSITE" id="PS51900">
    <property type="entry name" value="CB"/>
    <property type="match status" value="1"/>
</dbReference>
<comment type="similarity">
    <text evidence="1">Belongs to the 'phage' integrase family.</text>
</comment>
<dbReference type="AlphaFoldDB" id="A0A3E2TRZ7"/>
<dbReference type="InterPro" id="IPR010998">
    <property type="entry name" value="Integrase_recombinase_N"/>
</dbReference>
<feature type="domain" description="Core-binding (CB)" evidence="4">
    <location>
        <begin position="1"/>
        <end position="85"/>
    </location>
</feature>
<keyword evidence="2 3" id="KW-0238">DNA-binding</keyword>
<dbReference type="SUPFAM" id="SSF47823">
    <property type="entry name" value="lambda integrase-like, N-terminal domain"/>
    <property type="match status" value="1"/>
</dbReference>
<dbReference type="Proteomes" id="UP000260773">
    <property type="component" value="Unassembled WGS sequence"/>
</dbReference>
<dbReference type="GO" id="GO:0015074">
    <property type="term" value="P:DNA integration"/>
    <property type="evidence" value="ECO:0007669"/>
    <property type="project" value="InterPro"/>
</dbReference>
<evidence type="ECO:0000313" key="6">
    <source>
        <dbReference type="Proteomes" id="UP000260773"/>
    </source>
</evidence>
<dbReference type="Gene3D" id="1.10.150.130">
    <property type="match status" value="1"/>
</dbReference>
<sequence>MEQQLDNFIHYLEAVRKSSRNTILSYKRDLEKFAAFLDAQAVVDLTDVNETTMNAYILMMEQKQFATSTISRNIAALKSFFDYLERYENHQATLQQGLRPRKSRKRPRRY</sequence>
<evidence type="ECO:0000256" key="1">
    <source>
        <dbReference type="ARBA" id="ARBA00008857"/>
    </source>
</evidence>
<reference evidence="5 6" key="1">
    <citation type="submission" date="2018-08" db="EMBL/GenBank/DDBJ databases">
        <title>A genome reference for cultivated species of the human gut microbiota.</title>
        <authorList>
            <person name="Zou Y."/>
            <person name="Xue W."/>
            <person name="Luo G."/>
        </authorList>
    </citation>
    <scope>NUCLEOTIDE SEQUENCE [LARGE SCALE GENOMIC DNA]</scope>
    <source>
        <strain evidence="5 6">AF45-17</strain>
    </source>
</reference>
<proteinExistence type="inferred from homology"/>
<name>A0A3E2TRZ7_9FIRM</name>
<dbReference type="GO" id="GO:0003677">
    <property type="term" value="F:DNA binding"/>
    <property type="evidence" value="ECO:0007669"/>
    <property type="project" value="UniProtKB-UniRule"/>
</dbReference>